<evidence type="ECO:0000259" key="4">
    <source>
        <dbReference type="Pfam" id="PF25079"/>
    </source>
</evidence>
<organism evidence="5 6">
    <name type="scientific">Canna indica</name>
    <name type="common">Indian-shot</name>
    <dbReference type="NCBI Taxonomy" id="4628"/>
    <lineage>
        <taxon>Eukaryota</taxon>
        <taxon>Viridiplantae</taxon>
        <taxon>Streptophyta</taxon>
        <taxon>Embryophyta</taxon>
        <taxon>Tracheophyta</taxon>
        <taxon>Spermatophyta</taxon>
        <taxon>Magnoliopsida</taxon>
        <taxon>Liliopsida</taxon>
        <taxon>Zingiberales</taxon>
        <taxon>Cannaceae</taxon>
        <taxon>Canna</taxon>
    </lineage>
</organism>
<dbReference type="Pfam" id="PF25079">
    <property type="entry name" value="COB_C"/>
    <property type="match status" value="1"/>
</dbReference>
<protein>
    <submittedName>
        <fullName evidence="5">COBRA-like protein 7 isoform X1</fullName>
    </submittedName>
</protein>
<evidence type="ECO:0000313" key="6">
    <source>
        <dbReference type="Proteomes" id="UP001327560"/>
    </source>
</evidence>
<dbReference type="AlphaFoldDB" id="A0AAQ3QPJ5"/>
<dbReference type="GO" id="GO:0010215">
    <property type="term" value="P:cellulose microfibril organization"/>
    <property type="evidence" value="ECO:0007669"/>
    <property type="project" value="InterPro"/>
</dbReference>
<gene>
    <name evidence="5" type="ORF">Cni_G29391</name>
</gene>
<evidence type="ECO:0000256" key="3">
    <source>
        <dbReference type="ARBA" id="ARBA00023180"/>
    </source>
</evidence>
<name>A0AAQ3QPJ5_9LILI</name>
<evidence type="ECO:0000313" key="5">
    <source>
        <dbReference type="EMBL" id="WOL20586.1"/>
    </source>
</evidence>
<feature type="domain" description="COBRA C-terminal" evidence="4">
    <location>
        <begin position="2"/>
        <end position="123"/>
    </location>
</feature>
<dbReference type="EMBL" id="CP136898">
    <property type="protein sequence ID" value="WOL20586.1"/>
    <property type="molecule type" value="Genomic_DNA"/>
</dbReference>
<dbReference type="GO" id="GO:0052324">
    <property type="term" value="P:plant-type cell wall cellulose biosynthetic process"/>
    <property type="evidence" value="ECO:0007669"/>
    <property type="project" value="TreeGrafter"/>
</dbReference>
<sequence length="167" mass="19294">MCPISVHWHVKVSYKDYWRVKMTITNYNMNRNYSDCNLVIQHPNLRSITQIFSFNYQPVIQYGNISERYMDVLGDQVLQGHAAAAGGEWQCALLHKDVEDFIFGEGWPFPRRISYNGHECVMPPPDIYRKLKMLFDMSLLFLHDVFQKILALFVGAGDGLGVTTEAE</sequence>
<dbReference type="InterPro" id="IPR056900">
    <property type="entry name" value="COB_C"/>
</dbReference>
<dbReference type="Proteomes" id="UP001327560">
    <property type="component" value="Chromosome 9"/>
</dbReference>
<evidence type="ECO:0000256" key="1">
    <source>
        <dbReference type="ARBA" id="ARBA00005507"/>
    </source>
</evidence>
<keyword evidence="3" id="KW-0325">Glycoprotein</keyword>
<accession>A0AAQ3QPJ5</accession>
<reference evidence="5 6" key="1">
    <citation type="submission" date="2023-10" db="EMBL/GenBank/DDBJ databases">
        <title>Chromosome-scale genome assembly provides insights into flower coloration mechanisms of Canna indica.</title>
        <authorList>
            <person name="Li C."/>
        </authorList>
    </citation>
    <scope>NUCLEOTIDE SEQUENCE [LARGE SCALE GENOMIC DNA]</scope>
    <source>
        <tissue evidence="5">Flower</tissue>
    </source>
</reference>
<proteinExistence type="inferred from homology"/>
<dbReference type="PANTHER" id="PTHR31673">
    <property type="entry name" value="PROTEIN COBRA"/>
    <property type="match status" value="1"/>
</dbReference>
<keyword evidence="6" id="KW-1185">Reference proteome</keyword>
<evidence type="ECO:0000256" key="2">
    <source>
        <dbReference type="ARBA" id="ARBA00022729"/>
    </source>
</evidence>
<dbReference type="GO" id="GO:0005886">
    <property type="term" value="C:plasma membrane"/>
    <property type="evidence" value="ECO:0007669"/>
    <property type="project" value="TreeGrafter"/>
</dbReference>
<dbReference type="InterPro" id="IPR006918">
    <property type="entry name" value="COBRA_pln"/>
</dbReference>
<dbReference type="PANTHER" id="PTHR31673:SF30">
    <property type="entry name" value="COBRA-LIKE PROTEIN 6"/>
    <property type="match status" value="1"/>
</dbReference>
<keyword evidence="2" id="KW-0732">Signal</keyword>
<comment type="similarity">
    <text evidence="1">Belongs to the COBRA family.</text>
</comment>